<dbReference type="Pfam" id="PF00550">
    <property type="entry name" value="PP-binding"/>
    <property type="match status" value="1"/>
</dbReference>
<proteinExistence type="predicted"/>
<dbReference type="InterPro" id="IPR036736">
    <property type="entry name" value="ACP-like_sf"/>
</dbReference>
<evidence type="ECO:0000313" key="3">
    <source>
        <dbReference type="Proteomes" id="UP000675554"/>
    </source>
</evidence>
<dbReference type="InterPro" id="IPR009081">
    <property type="entry name" value="PP-bd_ACP"/>
</dbReference>
<keyword evidence="3" id="KW-1185">Reference proteome</keyword>
<evidence type="ECO:0000313" key="2">
    <source>
        <dbReference type="EMBL" id="MBR7672304.1"/>
    </source>
</evidence>
<sequence length="96" mass="10375">MSIQTHTQTATQADTVTRELTEEVLATVRGKFEAPEGSTAETPYEDMEFDSLVLLELAVHLTKEYGVEVTDDEILDAADVTRTAALLAGKGARPHG</sequence>
<dbReference type="PROSITE" id="PS50075">
    <property type="entry name" value="CARRIER"/>
    <property type="match status" value="1"/>
</dbReference>
<reference evidence="2" key="1">
    <citation type="submission" date="2021-04" db="EMBL/GenBank/DDBJ databases">
        <title>Sequencing of actinobacteria type strains.</title>
        <authorList>
            <person name="Nguyen G.-S."/>
            <person name="Wentzel A."/>
        </authorList>
    </citation>
    <scope>NUCLEOTIDE SEQUENCE</scope>
    <source>
        <strain evidence="2">DSM 42095</strain>
    </source>
</reference>
<gene>
    <name evidence="2" type="ORF">KDA82_04520</name>
</gene>
<organism evidence="2 3">
    <name type="scientific">Streptomyces daliensis</name>
    <dbReference type="NCBI Taxonomy" id="299421"/>
    <lineage>
        <taxon>Bacteria</taxon>
        <taxon>Bacillati</taxon>
        <taxon>Actinomycetota</taxon>
        <taxon>Actinomycetes</taxon>
        <taxon>Kitasatosporales</taxon>
        <taxon>Streptomycetaceae</taxon>
        <taxon>Streptomyces</taxon>
    </lineage>
</organism>
<evidence type="ECO:0000259" key="1">
    <source>
        <dbReference type="PROSITE" id="PS50075"/>
    </source>
</evidence>
<feature type="domain" description="Carrier" evidence="1">
    <location>
        <begin position="15"/>
        <end position="91"/>
    </location>
</feature>
<comment type="caution">
    <text evidence="2">The sequence shown here is derived from an EMBL/GenBank/DDBJ whole genome shotgun (WGS) entry which is preliminary data.</text>
</comment>
<dbReference type="AlphaFoldDB" id="A0A8T4ISH3"/>
<dbReference type="SUPFAM" id="SSF47336">
    <property type="entry name" value="ACP-like"/>
    <property type="match status" value="1"/>
</dbReference>
<dbReference type="Proteomes" id="UP000675554">
    <property type="component" value="Unassembled WGS sequence"/>
</dbReference>
<name>A0A8T4ISH3_9ACTN</name>
<protein>
    <submittedName>
        <fullName evidence="2">Acyl carrier protein</fullName>
    </submittedName>
</protein>
<dbReference type="Gene3D" id="1.10.1200.10">
    <property type="entry name" value="ACP-like"/>
    <property type="match status" value="1"/>
</dbReference>
<dbReference type="EMBL" id="JAGSMN010000090">
    <property type="protein sequence ID" value="MBR7672304.1"/>
    <property type="molecule type" value="Genomic_DNA"/>
</dbReference>
<accession>A0A8T4ISH3</accession>